<organism evidence="2 3">
    <name type="scientific">Umezawaea tangerina</name>
    <dbReference type="NCBI Taxonomy" id="84725"/>
    <lineage>
        <taxon>Bacteria</taxon>
        <taxon>Bacillati</taxon>
        <taxon>Actinomycetota</taxon>
        <taxon>Actinomycetes</taxon>
        <taxon>Pseudonocardiales</taxon>
        <taxon>Pseudonocardiaceae</taxon>
        <taxon>Umezawaea</taxon>
    </lineage>
</organism>
<dbReference type="Pfam" id="PF08592">
    <property type="entry name" value="Anthrone_oxy"/>
    <property type="match status" value="1"/>
</dbReference>
<feature type="transmembrane region" description="Helical" evidence="1">
    <location>
        <begin position="21"/>
        <end position="46"/>
    </location>
</feature>
<feature type="transmembrane region" description="Helical" evidence="1">
    <location>
        <begin position="66"/>
        <end position="87"/>
    </location>
</feature>
<comment type="caution">
    <text evidence="2">The sequence shown here is derived from an EMBL/GenBank/DDBJ whole genome shotgun (WGS) entry which is preliminary data.</text>
</comment>
<evidence type="ECO:0000256" key="1">
    <source>
        <dbReference type="SAM" id="Phobius"/>
    </source>
</evidence>
<gene>
    <name evidence="2" type="ORF">CLV43_109307</name>
</gene>
<keyword evidence="1" id="KW-0472">Membrane</keyword>
<accession>A0A2T0SXE6</accession>
<keyword evidence="3" id="KW-1185">Reference proteome</keyword>
<protein>
    <submittedName>
        <fullName evidence="2">Putative membrane protein</fullName>
    </submittedName>
</protein>
<feature type="transmembrane region" description="Helical" evidence="1">
    <location>
        <begin position="94"/>
        <end position="114"/>
    </location>
</feature>
<feature type="transmembrane region" description="Helical" evidence="1">
    <location>
        <begin position="150"/>
        <end position="167"/>
    </location>
</feature>
<keyword evidence="1" id="KW-0812">Transmembrane</keyword>
<keyword evidence="1" id="KW-1133">Transmembrane helix</keyword>
<reference evidence="2 3" key="1">
    <citation type="submission" date="2018-03" db="EMBL/GenBank/DDBJ databases">
        <title>Genomic Encyclopedia of Archaeal and Bacterial Type Strains, Phase II (KMG-II): from individual species to whole genera.</title>
        <authorList>
            <person name="Goeker M."/>
        </authorList>
    </citation>
    <scope>NUCLEOTIDE SEQUENCE [LARGE SCALE GENOMIC DNA]</scope>
    <source>
        <strain evidence="2 3">DSM 44720</strain>
    </source>
</reference>
<evidence type="ECO:0000313" key="2">
    <source>
        <dbReference type="EMBL" id="PRY38087.1"/>
    </source>
</evidence>
<dbReference type="Proteomes" id="UP000239494">
    <property type="component" value="Unassembled WGS sequence"/>
</dbReference>
<proteinExistence type="predicted"/>
<dbReference type="AlphaFoldDB" id="A0A2T0SXE6"/>
<sequence>MVRARRPADTRRMDTLRGASLVGATLTTGLMAGLFFAYTCSVMPALKGADDRTFVDAMQRVNVAIVNGWFLLAFLGAAVLGVLAAFLHLGRAGFGWVLAGAVLYLAAIAVTAAVNIPLNNALDAAGDPAAITDLAAVRTRFETTWVPWNLVRTLTSTAGFACLAWALRV</sequence>
<dbReference type="EMBL" id="PVTF01000009">
    <property type="protein sequence ID" value="PRY38087.1"/>
    <property type="molecule type" value="Genomic_DNA"/>
</dbReference>
<evidence type="ECO:0000313" key="3">
    <source>
        <dbReference type="Proteomes" id="UP000239494"/>
    </source>
</evidence>
<name>A0A2T0SXE6_9PSEU</name>
<dbReference type="InterPro" id="IPR013901">
    <property type="entry name" value="Anthrone_oxy"/>
</dbReference>